<dbReference type="Proteomes" id="UP000030595">
    <property type="component" value="Unassembled WGS sequence"/>
</dbReference>
<keyword evidence="3" id="KW-1185">Reference proteome</keyword>
<evidence type="ECO:0000313" key="2">
    <source>
        <dbReference type="EMBL" id="KGR89758.1"/>
    </source>
</evidence>
<reference evidence="2 3" key="1">
    <citation type="submission" date="2014-02" db="EMBL/GenBank/DDBJ databases">
        <title>Draft genome sequence of Lysinibacillus massiliensis CCUG 49529.</title>
        <authorList>
            <person name="Zhang F."/>
            <person name="Wang G."/>
            <person name="Zhang L."/>
        </authorList>
    </citation>
    <scope>NUCLEOTIDE SEQUENCE [LARGE SCALE GENOMIC DNA]</scope>
    <source>
        <strain evidence="2 3">CCUG 49529</strain>
    </source>
</reference>
<comment type="caution">
    <text evidence="2">The sequence shown here is derived from an EMBL/GenBank/DDBJ whole genome shotgun (WGS) entry which is preliminary data.</text>
</comment>
<dbReference type="SUPFAM" id="SSF63825">
    <property type="entry name" value="YWTD domain"/>
    <property type="match status" value="1"/>
</dbReference>
<dbReference type="Pfam" id="PF16472">
    <property type="entry name" value="DUF5050"/>
    <property type="match status" value="1"/>
</dbReference>
<dbReference type="OrthoDB" id="9788327at2"/>
<name>A0A0A3J3L7_9BACL</name>
<dbReference type="InterPro" id="IPR038765">
    <property type="entry name" value="Papain-like_cys_pep_sf"/>
</dbReference>
<gene>
    <name evidence="2" type="ORF">CD30_15525</name>
</gene>
<dbReference type="InterPro" id="IPR032485">
    <property type="entry name" value="LRP1-like_beta_prop"/>
</dbReference>
<dbReference type="GO" id="GO:0005737">
    <property type="term" value="C:cytoplasm"/>
    <property type="evidence" value="ECO:0007669"/>
    <property type="project" value="TreeGrafter"/>
</dbReference>
<dbReference type="EMBL" id="JPVQ01000035">
    <property type="protein sequence ID" value="KGR89758.1"/>
    <property type="molecule type" value="Genomic_DNA"/>
</dbReference>
<dbReference type="InterPro" id="IPR002931">
    <property type="entry name" value="Transglutaminase-like"/>
</dbReference>
<dbReference type="PANTHER" id="PTHR46333:SF2">
    <property type="entry name" value="CYTOKINESIS PROTEIN 3"/>
    <property type="match status" value="1"/>
</dbReference>
<dbReference type="SUPFAM" id="SSF54001">
    <property type="entry name" value="Cysteine proteinases"/>
    <property type="match status" value="1"/>
</dbReference>
<accession>A0A0A3J3L7</accession>
<evidence type="ECO:0000313" key="3">
    <source>
        <dbReference type="Proteomes" id="UP000030595"/>
    </source>
</evidence>
<dbReference type="Pfam" id="PF01841">
    <property type="entry name" value="Transglut_core"/>
    <property type="match status" value="1"/>
</dbReference>
<organism evidence="2 3">
    <name type="scientific">Ureibacillus massiliensis 4400831 = CIP 108448 = CCUG 49529</name>
    <dbReference type="NCBI Taxonomy" id="1211035"/>
    <lineage>
        <taxon>Bacteria</taxon>
        <taxon>Bacillati</taxon>
        <taxon>Bacillota</taxon>
        <taxon>Bacilli</taxon>
        <taxon>Bacillales</taxon>
        <taxon>Caryophanaceae</taxon>
        <taxon>Ureibacillus</taxon>
    </lineage>
</organism>
<proteinExistence type="predicted"/>
<protein>
    <submittedName>
        <fullName evidence="2">S-layer protein</fullName>
    </submittedName>
</protein>
<dbReference type="SMART" id="SM00460">
    <property type="entry name" value="TGc"/>
    <property type="match status" value="1"/>
</dbReference>
<dbReference type="AlphaFoldDB" id="A0A0A3J3L7"/>
<dbReference type="Gene3D" id="3.10.620.30">
    <property type="match status" value="1"/>
</dbReference>
<sequence>MLKKLTFIVILIVLFKPAYEYGTKLFNDVNQYLNHNSIDISDAANELITTVSTGVSDLSSTVSKMIAIDSKSSELPTEVKSVEDLADAFYHYFSRWETNFEIHYVGSTSDIENIIDRAINEATSRDQYIEGHLADRRVEYEYGVMDAKIKVDQQYLTNPEQEKIVDEKVAQILSAVDPNTMSDFQKVKFVNDYIVKNTAYSEESSASPHSAFAVVHEGKGVCQGYALLALKMLQQLGVETKYVVGEVYTGGHAWNLVKVDGEWYHLDTTWNDPVPDRGNTISYQYFLINDAQMKLDHTWIQANYPTATNEKYAFMKQVDHAYEVNGYMYYSNVEDNNLLYRVNPQTGVSEKVTNSRAQYIVGHGDWLYFSNYSNGAYLTKIKTNGTEESILYQTEVKNLFVEDGYLFFSTPDGLKKMALE</sequence>
<dbReference type="RefSeq" id="WP_036178484.1">
    <property type="nucleotide sequence ID" value="NZ_AVCZ01000035.1"/>
</dbReference>
<evidence type="ECO:0000259" key="1">
    <source>
        <dbReference type="SMART" id="SM00460"/>
    </source>
</evidence>
<dbReference type="PANTHER" id="PTHR46333">
    <property type="entry name" value="CYTOKINESIS PROTEIN 3"/>
    <property type="match status" value="1"/>
</dbReference>
<dbReference type="eggNOG" id="COG5279">
    <property type="taxonomic scope" value="Bacteria"/>
</dbReference>
<feature type="domain" description="Transglutaminase-like" evidence="1">
    <location>
        <begin position="214"/>
        <end position="270"/>
    </location>
</feature>
<dbReference type="InterPro" id="IPR052557">
    <property type="entry name" value="CAP/Cytokinesis_protein"/>
</dbReference>